<dbReference type="GO" id="GO:0016887">
    <property type="term" value="F:ATP hydrolysis activity"/>
    <property type="evidence" value="ECO:0007669"/>
    <property type="project" value="InterPro"/>
</dbReference>
<evidence type="ECO:0000313" key="7">
    <source>
        <dbReference type="Proteomes" id="UP000186601"/>
    </source>
</evidence>
<dbReference type="EMBL" id="MLYV02000418">
    <property type="protein sequence ID" value="PSR99448.1"/>
    <property type="molecule type" value="Genomic_DNA"/>
</dbReference>
<dbReference type="Pfam" id="PF00005">
    <property type="entry name" value="ABC_tran"/>
    <property type="match status" value="2"/>
</dbReference>
<dbReference type="InterPro" id="IPR050611">
    <property type="entry name" value="ABCF"/>
</dbReference>
<dbReference type="InterPro" id="IPR027417">
    <property type="entry name" value="P-loop_NTPase"/>
</dbReference>
<evidence type="ECO:0000256" key="3">
    <source>
        <dbReference type="ARBA" id="ARBA00022840"/>
    </source>
</evidence>
<evidence type="ECO:0000259" key="5">
    <source>
        <dbReference type="PROSITE" id="PS50893"/>
    </source>
</evidence>
<evidence type="ECO:0000256" key="1">
    <source>
        <dbReference type="ARBA" id="ARBA00022737"/>
    </source>
</evidence>
<dbReference type="PROSITE" id="PS00211">
    <property type="entry name" value="ABC_TRANSPORTER_1"/>
    <property type="match status" value="1"/>
</dbReference>
<dbReference type="Gene3D" id="3.40.50.300">
    <property type="entry name" value="P-loop containing nucleotide triphosphate hydrolases"/>
    <property type="match status" value="2"/>
</dbReference>
<dbReference type="InterPro" id="IPR003593">
    <property type="entry name" value="AAA+_ATPase"/>
</dbReference>
<dbReference type="OrthoDB" id="2110130at2759"/>
<feature type="compositionally biased region" description="Acidic residues" evidence="4">
    <location>
        <begin position="680"/>
        <end position="696"/>
    </location>
</feature>
<dbReference type="CDD" id="cd03221">
    <property type="entry name" value="ABCF_EF-3"/>
    <property type="match status" value="1"/>
</dbReference>
<feature type="domain" description="ABC transporter" evidence="5">
    <location>
        <begin position="27"/>
        <end position="356"/>
    </location>
</feature>
<feature type="region of interest" description="Disordered" evidence="4">
    <location>
        <begin position="676"/>
        <end position="707"/>
    </location>
</feature>
<feature type="domain" description="ABC transporter" evidence="5">
    <location>
        <begin position="457"/>
        <end position="680"/>
    </location>
</feature>
<organism evidence="6 7">
    <name type="scientific">Hermanssonia centrifuga</name>
    <dbReference type="NCBI Taxonomy" id="98765"/>
    <lineage>
        <taxon>Eukaryota</taxon>
        <taxon>Fungi</taxon>
        <taxon>Dikarya</taxon>
        <taxon>Basidiomycota</taxon>
        <taxon>Agaricomycotina</taxon>
        <taxon>Agaricomycetes</taxon>
        <taxon>Polyporales</taxon>
        <taxon>Meruliaceae</taxon>
        <taxon>Hermanssonia</taxon>
    </lineage>
</organism>
<dbReference type="GO" id="GO:0005524">
    <property type="term" value="F:ATP binding"/>
    <property type="evidence" value="ECO:0007669"/>
    <property type="project" value="UniProtKB-KW"/>
</dbReference>
<keyword evidence="7" id="KW-1185">Reference proteome</keyword>
<comment type="caution">
    <text evidence="6">The sequence shown here is derived from an EMBL/GenBank/DDBJ whole genome shotgun (WGS) entry which is preliminary data.</text>
</comment>
<dbReference type="AlphaFoldDB" id="A0A2R6PZ59"/>
<reference evidence="6 7" key="1">
    <citation type="submission" date="2018-02" db="EMBL/GenBank/DDBJ databases">
        <title>Genome sequence of the basidiomycete white-rot fungus Phlebia centrifuga.</title>
        <authorList>
            <person name="Granchi Z."/>
            <person name="Peng M."/>
            <person name="de Vries R.P."/>
            <person name="Hilden K."/>
            <person name="Makela M.R."/>
            <person name="Grigoriev I."/>
            <person name="Riley R."/>
        </authorList>
    </citation>
    <scope>NUCLEOTIDE SEQUENCE [LARGE SCALE GENOMIC DNA]</scope>
    <source>
        <strain evidence="6 7">FBCC195</strain>
    </source>
</reference>
<evidence type="ECO:0000256" key="4">
    <source>
        <dbReference type="SAM" id="MobiDB-lite"/>
    </source>
</evidence>
<dbReference type="InterPro" id="IPR017871">
    <property type="entry name" value="ABC_transporter-like_CS"/>
</dbReference>
<dbReference type="SMART" id="SM00382">
    <property type="entry name" value="AAA"/>
    <property type="match status" value="2"/>
</dbReference>
<keyword evidence="3" id="KW-0067">ATP-binding</keyword>
<dbReference type="PANTHER" id="PTHR19211:SF135">
    <property type="entry name" value="ATPASE, PUTATIVE (AFU_ORTHOLOGUE AFUA_1G16440)-RELATED"/>
    <property type="match status" value="1"/>
</dbReference>
<sequence length="743" mass="82216">MKPMKIVATSQQSRFHTETLDIASGEIDLKDVTIAVGERELLTDTRLKLKEGIRYALVGRDVDATGSRNGTGKSTLLQALSDKLIPGLSKSLRIVLVSQVTDSTRNEQDSANSEDISVLMHVVHGDKQRGEAMKEFEELTLAVEATSLAKTQRIVSEITLLRLEIELDDARKVASRTSGARGKKARAEEIKAEDRVKEANEKLMQGKIEDNVMDQASEMLTDVTTTLELLDASKTEARAATILVGLGFTQAMMDSPFKSLSGGWRSRCALATSLLVQSDILLLDEPSNFLDLDATLWLEHYLISQTRTLVLTSHDQVFLNNVVEETIILRDKTLRYFEGTPREYDIDERKRRKAAAKTQNALDKKKEHIERSIRQGLSSAKQTGDDNRLRMVKSRQKKLDERWGAETSAKGTRFKLNRDMAGYHLTARSGVEMEDMEPKVKINIPNPEKLRTAGDLIHFENISFKHRNAPKPMIEGVSFTVEQGGRCAFVGANGQGKSTIAKLVLGELLPTKGTVVRHPLLKIGYFSQHSVEELSMVEKTTALGYFLDHFEQKGTKVPEIEARAFLGTFGLGGKISSDTPLALLSGGQKVRLAFALIVFQPPSLLLLDEVTTHVDAPTIQALALALRKFTGGIILITHDRSVYLPSQTPFPVIYADMDDRWFSRVVVEGSSLSAAGAVGDDAEDDEDLSSSEDDEEGQHPGKIGRTYRVGGGKVKLLENGMVQYVNMVERRLEKRRAAETKLG</sequence>
<name>A0A2R6PZ59_9APHY</name>
<evidence type="ECO:0000313" key="6">
    <source>
        <dbReference type="EMBL" id="PSR99448.1"/>
    </source>
</evidence>
<keyword evidence="2" id="KW-0547">Nucleotide-binding</keyword>
<evidence type="ECO:0000256" key="2">
    <source>
        <dbReference type="ARBA" id="ARBA00022741"/>
    </source>
</evidence>
<dbReference type="PROSITE" id="PS50893">
    <property type="entry name" value="ABC_TRANSPORTER_2"/>
    <property type="match status" value="2"/>
</dbReference>
<keyword evidence="1" id="KW-0677">Repeat</keyword>
<dbReference type="InterPro" id="IPR003439">
    <property type="entry name" value="ABC_transporter-like_ATP-bd"/>
</dbReference>
<accession>A0A2R6PZ59</accession>
<dbReference type="CDD" id="cd00267">
    <property type="entry name" value="ABC_ATPase"/>
    <property type="match status" value="1"/>
</dbReference>
<dbReference type="Proteomes" id="UP000186601">
    <property type="component" value="Unassembled WGS sequence"/>
</dbReference>
<dbReference type="SUPFAM" id="SSF52540">
    <property type="entry name" value="P-loop containing nucleoside triphosphate hydrolases"/>
    <property type="match status" value="2"/>
</dbReference>
<dbReference type="PANTHER" id="PTHR19211">
    <property type="entry name" value="ATP-BINDING TRANSPORT PROTEIN-RELATED"/>
    <property type="match status" value="1"/>
</dbReference>
<gene>
    <name evidence="6" type="ORF">PHLCEN_2v4127</name>
</gene>
<dbReference type="STRING" id="98765.A0A2R6PZ59"/>
<proteinExistence type="predicted"/>
<protein>
    <recommendedName>
        <fullName evidence="5">ABC transporter domain-containing protein</fullName>
    </recommendedName>
</protein>